<keyword evidence="1" id="KW-1003">Cell membrane</keyword>
<protein>
    <submittedName>
        <fullName evidence="6">DUF1656 domain-containing protein</fullName>
    </submittedName>
</protein>
<evidence type="ECO:0000256" key="2">
    <source>
        <dbReference type="ARBA" id="ARBA00022692"/>
    </source>
</evidence>
<organism evidence="6 7">
    <name type="scientific">Shewanella avicenniae</name>
    <dbReference type="NCBI Taxonomy" id="2814294"/>
    <lineage>
        <taxon>Bacteria</taxon>
        <taxon>Pseudomonadati</taxon>
        <taxon>Pseudomonadota</taxon>
        <taxon>Gammaproteobacteria</taxon>
        <taxon>Alteromonadales</taxon>
        <taxon>Shewanellaceae</taxon>
        <taxon>Shewanella</taxon>
    </lineage>
</organism>
<dbReference type="Pfam" id="PF07869">
    <property type="entry name" value="DUF1656"/>
    <property type="match status" value="1"/>
</dbReference>
<dbReference type="RefSeq" id="WP_207355705.1">
    <property type="nucleotide sequence ID" value="NZ_CP071503.1"/>
</dbReference>
<evidence type="ECO:0000256" key="4">
    <source>
        <dbReference type="ARBA" id="ARBA00023136"/>
    </source>
</evidence>
<evidence type="ECO:0000256" key="3">
    <source>
        <dbReference type="ARBA" id="ARBA00022989"/>
    </source>
</evidence>
<keyword evidence="3 5" id="KW-1133">Transmembrane helix</keyword>
<evidence type="ECO:0000313" key="7">
    <source>
        <dbReference type="Proteomes" id="UP000662770"/>
    </source>
</evidence>
<gene>
    <name evidence="6" type="ORF">JYB87_04435</name>
</gene>
<sequence length="66" mass="7609">MLEELSFGGLLFSPLLIYIPVAFVMSFVTRQVLYRSGLYQRVWKVAWFETGLYICYLAVVVNILGN</sequence>
<feature type="transmembrane region" description="Helical" evidence="5">
    <location>
        <begin position="12"/>
        <end position="33"/>
    </location>
</feature>
<accession>A0ABX7QTB5</accession>
<evidence type="ECO:0000313" key="6">
    <source>
        <dbReference type="EMBL" id="QSX34504.1"/>
    </source>
</evidence>
<dbReference type="EMBL" id="CP071503">
    <property type="protein sequence ID" value="QSX34504.1"/>
    <property type="molecule type" value="Genomic_DNA"/>
</dbReference>
<keyword evidence="2 5" id="KW-0812">Transmembrane</keyword>
<dbReference type="Proteomes" id="UP000662770">
    <property type="component" value="Chromosome"/>
</dbReference>
<keyword evidence="4 5" id="KW-0472">Membrane</keyword>
<proteinExistence type="predicted"/>
<name>A0ABX7QTB5_9GAMM</name>
<dbReference type="InterPro" id="IPR012451">
    <property type="entry name" value="DUF1656"/>
</dbReference>
<feature type="transmembrane region" description="Helical" evidence="5">
    <location>
        <begin position="45"/>
        <end position="65"/>
    </location>
</feature>
<keyword evidence="7" id="KW-1185">Reference proteome</keyword>
<reference evidence="6 7" key="1">
    <citation type="submission" date="2021-03" db="EMBL/GenBank/DDBJ databases">
        <title>Novel species identification of genus Shewanella.</title>
        <authorList>
            <person name="Liu G."/>
            <person name="Zhang Q."/>
        </authorList>
    </citation>
    <scope>NUCLEOTIDE SEQUENCE [LARGE SCALE GENOMIC DNA]</scope>
    <source>
        <strain evidence="6 7">FJAT-51800</strain>
    </source>
</reference>
<evidence type="ECO:0000256" key="1">
    <source>
        <dbReference type="ARBA" id="ARBA00022475"/>
    </source>
</evidence>
<evidence type="ECO:0000256" key="5">
    <source>
        <dbReference type="SAM" id="Phobius"/>
    </source>
</evidence>